<organism evidence="6 8">
    <name type="scientific">Ferroacidibacillus organovorans</name>
    <dbReference type="NCBI Taxonomy" id="1765683"/>
    <lineage>
        <taxon>Bacteria</taxon>
        <taxon>Bacillati</taxon>
        <taxon>Bacillota</taxon>
        <taxon>Bacilli</taxon>
        <taxon>Bacillales</taxon>
        <taxon>Alicyclobacillaceae</taxon>
        <taxon>Ferroacidibacillus</taxon>
    </lineage>
</organism>
<name>A0A162SNL9_9BACL</name>
<dbReference type="SUPFAM" id="SSF50685">
    <property type="entry name" value="Barwin-like endoglucanases"/>
    <property type="match status" value="1"/>
</dbReference>
<dbReference type="InterPro" id="IPR036908">
    <property type="entry name" value="RlpA-like_sf"/>
</dbReference>
<dbReference type="PANTHER" id="PTHR39160">
    <property type="entry name" value="CELL WALL-BINDING PROTEIN YOCH"/>
    <property type="match status" value="1"/>
</dbReference>
<dbReference type="STRING" id="1765683.B2M26_00810"/>
<dbReference type="OrthoDB" id="9798935at2"/>
<evidence type="ECO:0000313" key="5">
    <source>
        <dbReference type="EMBL" id="OAG95457.1"/>
    </source>
</evidence>
<dbReference type="CDD" id="cd14667">
    <property type="entry name" value="3D_containing_proteins"/>
    <property type="match status" value="1"/>
</dbReference>
<proteinExistence type="predicted"/>
<dbReference type="GO" id="GO:0019867">
    <property type="term" value="C:outer membrane"/>
    <property type="evidence" value="ECO:0007669"/>
    <property type="project" value="InterPro"/>
</dbReference>
<evidence type="ECO:0000313" key="6">
    <source>
        <dbReference type="EMBL" id="OPG17536.1"/>
    </source>
</evidence>
<dbReference type="PANTHER" id="PTHR39160:SF4">
    <property type="entry name" value="RESUSCITATION-PROMOTING FACTOR RPFB"/>
    <property type="match status" value="1"/>
</dbReference>
<evidence type="ECO:0000313" key="8">
    <source>
        <dbReference type="Proteomes" id="UP000190229"/>
    </source>
</evidence>
<sequence length="218" mass="23536">MVSIRAVALRTLLSIATVLSVPEVTHAYPTVHSSVRDQAAAHRSTLQKSVTRTQYMNAHNVAAVHPHSTDRSRRRHKREQTTAPSVATMVSLAPVMDVVAKAGSISVKSTYDCQLTAYGPGFESTGKHPGDPGYGITATGKRAKPRHTIAVDPRLIPLGSLVYIDGVGYRVAEDVGGAIKGKHIDVFFSSDEDARIFGVKHHVKVYVFETAHSDDMAP</sequence>
<dbReference type="Pfam" id="PF06725">
    <property type="entry name" value="3D"/>
    <property type="match status" value="1"/>
</dbReference>
<evidence type="ECO:0000256" key="3">
    <source>
        <dbReference type="SAM" id="SignalP"/>
    </source>
</evidence>
<reference evidence="5 7" key="1">
    <citation type="submission" date="2016-02" db="EMBL/GenBank/DDBJ databases">
        <title>Draft genome sequence of Acidibacillus ferrooxidans SLC66.</title>
        <authorList>
            <person name="Oliveira G."/>
            <person name="Nancucheo I."/>
            <person name="Dall'Agnol H."/>
            <person name="Johnson B."/>
            <person name="Oliveira R."/>
            <person name="Nunes G.L."/>
            <person name="Tzotzos G."/>
            <person name="Orellana S.C."/>
            <person name="Salim A.C."/>
            <person name="Araujo F.M."/>
        </authorList>
    </citation>
    <scope>NUCLEOTIDE SEQUENCE [LARGE SCALE GENOMIC DNA]</scope>
    <source>
        <strain evidence="5 7">SLC66</strain>
    </source>
</reference>
<dbReference type="Proteomes" id="UP000077421">
    <property type="component" value="Unassembled WGS sequence"/>
</dbReference>
<keyword evidence="1 3" id="KW-0732">Signal</keyword>
<evidence type="ECO:0000259" key="4">
    <source>
        <dbReference type="Pfam" id="PF06725"/>
    </source>
</evidence>
<evidence type="ECO:0000256" key="2">
    <source>
        <dbReference type="SAM" id="MobiDB-lite"/>
    </source>
</evidence>
<dbReference type="Gene3D" id="2.40.40.10">
    <property type="entry name" value="RlpA-like domain"/>
    <property type="match status" value="1"/>
</dbReference>
<feature type="domain" description="3D" evidence="4">
    <location>
        <begin position="148"/>
        <end position="208"/>
    </location>
</feature>
<dbReference type="InterPro" id="IPR010611">
    <property type="entry name" value="3D_dom"/>
</dbReference>
<protein>
    <recommendedName>
        <fullName evidence="4">3D domain-containing protein</fullName>
    </recommendedName>
</protein>
<dbReference type="GO" id="GO:0009254">
    <property type="term" value="P:peptidoglycan turnover"/>
    <property type="evidence" value="ECO:0007669"/>
    <property type="project" value="InterPro"/>
</dbReference>
<dbReference type="InterPro" id="IPR051933">
    <property type="entry name" value="Resuscitation_pf_RpfB"/>
</dbReference>
<keyword evidence="8" id="KW-1185">Reference proteome</keyword>
<evidence type="ECO:0000256" key="1">
    <source>
        <dbReference type="ARBA" id="ARBA00022729"/>
    </source>
</evidence>
<dbReference type="GO" id="GO:0004553">
    <property type="term" value="F:hydrolase activity, hydrolyzing O-glycosyl compounds"/>
    <property type="evidence" value="ECO:0007669"/>
    <property type="project" value="InterPro"/>
</dbReference>
<feature type="signal peptide" evidence="3">
    <location>
        <begin position="1"/>
        <end position="27"/>
    </location>
</feature>
<reference evidence="6 8" key="2">
    <citation type="submission" date="2017-02" db="EMBL/GenBank/DDBJ databases">
        <title>Draft genome of Acidibacillus ferrooxidans Huett2.</title>
        <authorList>
            <person name="Schopf S."/>
        </authorList>
    </citation>
    <scope>NUCLEOTIDE SEQUENCE [LARGE SCALE GENOMIC DNA]</scope>
    <source>
        <strain evidence="6 8">Huett2</strain>
    </source>
</reference>
<dbReference type="InterPro" id="IPR059180">
    <property type="entry name" value="3D_YorM"/>
</dbReference>
<comment type="caution">
    <text evidence="6">The sequence shown here is derived from an EMBL/GenBank/DDBJ whole genome shotgun (WGS) entry which is preliminary data.</text>
</comment>
<feature type="region of interest" description="Disordered" evidence="2">
    <location>
        <begin position="63"/>
        <end position="83"/>
    </location>
</feature>
<dbReference type="EMBL" id="MWPS01000002">
    <property type="protein sequence ID" value="OPG17536.1"/>
    <property type="molecule type" value="Genomic_DNA"/>
</dbReference>
<dbReference type="Proteomes" id="UP000190229">
    <property type="component" value="Unassembled WGS sequence"/>
</dbReference>
<dbReference type="AlphaFoldDB" id="A0A162SNL9"/>
<dbReference type="RefSeq" id="WP_067560502.1">
    <property type="nucleotide sequence ID" value="NZ_LSUQ01000001.1"/>
</dbReference>
<dbReference type="EMBL" id="LSUQ01000001">
    <property type="protein sequence ID" value="OAG95457.1"/>
    <property type="molecule type" value="Genomic_DNA"/>
</dbReference>
<gene>
    <name evidence="5" type="ORF">AYW79_00685</name>
    <name evidence="6" type="ORF">B2M26_00810</name>
</gene>
<feature type="chain" id="PRO_5007839516" description="3D domain-containing protein" evidence="3">
    <location>
        <begin position="28"/>
        <end position="218"/>
    </location>
</feature>
<accession>A0A162SNL9</accession>
<evidence type="ECO:0000313" key="7">
    <source>
        <dbReference type="Proteomes" id="UP000077421"/>
    </source>
</evidence>